<organism evidence="2 3">
    <name type="scientific">Elysia crispata</name>
    <name type="common">lettuce slug</name>
    <dbReference type="NCBI Taxonomy" id="231223"/>
    <lineage>
        <taxon>Eukaryota</taxon>
        <taxon>Metazoa</taxon>
        <taxon>Spiralia</taxon>
        <taxon>Lophotrochozoa</taxon>
        <taxon>Mollusca</taxon>
        <taxon>Gastropoda</taxon>
        <taxon>Heterobranchia</taxon>
        <taxon>Euthyneura</taxon>
        <taxon>Panpulmonata</taxon>
        <taxon>Sacoglossa</taxon>
        <taxon>Placobranchoidea</taxon>
        <taxon>Plakobranchidae</taxon>
        <taxon>Elysia</taxon>
    </lineage>
</organism>
<protein>
    <submittedName>
        <fullName evidence="2">Uncharacterized protein</fullName>
    </submittedName>
</protein>
<feature type="non-terminal residue" evidence="2">
    <location>
        <position position="1"/>
    </location>
</feature>
<dbReference type="Proteomes" id="UP001283361">
    <property type="component" value="Unassembled WGS sequence"/>
</dbReference>
<evidence type="ECO:0000313" key="2">
    <source>
        <dbReference type="EMBL" id="KAK3758814.1"/>
    </source>
</evidence>
<keyword evidence="3" id="KW-1185">Reference proteome</keyword>
<accession>A0AAE0YX59</accession>
<comment type="caution">
    <text evidence="2">The sequence shown here is derived from an EMBL/GenBank/DDBJ whole genome shotgun (WGS) entry which is preliminary data.</text>
</comment>
<feature type="region of interest" description="Disordered" evidence="1">
    <location>
        <begin position="1"/>
        <end position="27"/>
    </location>
</feature>
<reference evidence="2" key="1">
    <citation type="journal article" date="2023" name="G3 (Bethesda)">
        <title>A reference genome for the long-term kleptoplast-retaining sea slug Elysia crispata morphotype clarki.</title>
        <authorList>
            <person name="Eastman K.E."/>
            <person name="Pendleton A.L."/>
            <person name="Shaikh M.A."/>
            <person name="Suttiyut T."/>
            <person name="Ogas R."/>
            <person name="Tomko P."/>
            <person name="Gavelis G."/>
            <person name="Widhalm J.R."/>
            <person name="Wisecaver J.H."/>
        </authorList>
    </citation>
    <scope>NUCLEOTIDE SEQUENCE</scope>
    <source>
        <strain evidence="2">ECLA1</strain>
    </source>
</reference>
<gene>
    <name evidence="2" type="ORF">RRG08_036254</name>
</gene>
<proteinExistence type="predicted"/>
<name>A0AAE0YX59_9GAST</name>
<dbReference type="AlphaFoldDB" id="A0AAE0YX59"/>
<dbReference type="EMBL" id="JAWDGP010005207">
    <property type="protein sequence ID" value="KAK3758814.1"/>
    <property type="molecule type" value="Genomic_DNA"/>
</dbReference>
<evidence type="ECO:0000256" key="1">
    <source>
        <dbReference type="SAM" id="MobiDB-lite"/>
    </source>
</evidence>
<sequence length="46" mass="5137">SQEFMGNKKRVRLKQVTPRPCEENPGVAAVSSTEIQLNRSYTDSAL</sequence>
<evidence type="ECO:0000313" key="3">
    <source>
        <dbReference type="Proteomes" id="UP001283361"/>
    </source>
</evidence>